<evidence type="ECO:0000313" key="2">
    <source>
        <dbReference type="Proteomes" id="UP001063350"/>
    </source>
</evidence>
<dbReference type="EMBL" id="AP024233">
    <property type="protein sequence ID" value="BCO08608.1"/>
    <property type="molecule type" value="Genomic_DNA"/>
</dbReference>
<dbReference type="PANTHER" id="PTHR36454:SF1">
    <property type="entry name" value="DUF1015 DOMAIN-CONTAINING PROTEIN"/>
    <property type="match status" value="1"/>
</dbReference>
<sequence length="447" mass="50994">MRFNPDKIRIEDVVTPPYDVISDEDGAALVQKNPYNMIQLDLRSSSEKAEKSRERYTGARDRFDSWQEEAVLIRDEKPAIYLYYIDYTHPSGQRLTRKGMVALVGLAEFSEGIVKPHEKTFAGVVSDRIELMDECQAQFSQVFSIYPDTEQEIIRTLEQAREPEPLYRVTDSSGNTHTIWRVTDPAALARVQQLFVDKPVYIADGHHRYTTALGVQKRARERNPDLPADSPYNFIMMYLCAREDEGLSVLPTHRLVHWPGRMSADELVERLRQGMHVEEVSGGIRDALIVAVLQRMDEAEMTEHLPAFGVYHPGEDRCFLLRIRQEVLEKHGSLRGKPPVLRDLDVVVLSELLIHDYLGLSHEQCVRDNLVSYISDVDEALDRAVKASVADDSATPLLFLLNPTRVEQVTSVADSGEIMPHKSTYFYPKIMTGFLINKLEEDEHIQA</sequence>
<dbReference type="RefSeq" id="WP_267928508.1">
    <property type="nucleotide sequence ID" value="NZ_AP024233.1"/>
</dbReference>
<evidence type="ECO:0008006" key="3">
    <source>
        <dbReference type="Google" id="ProtNLM"/>
    </source>
</evidence>
<name>A0A915XK10_9BACT</name>
<proteinExistence type="predicted"/>
<gene>
    <name evidence="1" type="ORF">GF1_09840</name>
</gene>
<dbReference type="PIRSF" id="PIRSF033563">
    <property type="entry name" value="UCP033563"/>
    <property type="match status" value="1"/>
</dbReference>
<dbReference type="AlphaFoldDB" id="A0A915XK10"/>
<dbReference type="Pfam" id="PF06245">
    <property type="entry name" value="DUF1015"/>
    <property type="match status" value="1"/>
</dbReference>
<reference evidence="1" key="1">
    <citation type="submission" date="2020-12" db="EMBL/GenBank/DDBJ databases">
        <title>Desulfobium dissulfuricans gen. nov., sp. nov., a novel mesophilic, sulfate-reducing bacterium isolated from a deep-sea hydrothermal vent.</title>
        <authorList>
            <person name="Hashimoto Y."/>
            <person name="Tame A."/>
            <person name="Sawayama S."/>
            <person name="Miyazaki J."/>
            <person name="Takai K."/>
            <person name="Nakagawa S."/>
        </authorList>
    </citation>
    <scope>NUCLEOTIDE SEQUENCE</scope>
    <source>
        <strain evidence="1">GF1</strain>
    </source>
</reference>
<dbReference type="KEGG" id="ddu:GF1_09840"/>
<organism evidence="1 2">
    <name type="scientific">Desulfolithobacter dissulfuricans</name>
    <dbReference type="NCBI Taxonomy" id="2795293"/>
    <lineage>
        <taxon>Bacteria</taxon>
        <taxon>Pseudomonadati</taxon>
        <taxon>Thermodesulfobacteriota</taxon>
        <taxon>Desulfobulbia</taxon>
        <taxon>Desulfobulbales</taxon>
        <taxon>Desulfobulbaceae</taxon>
        <taxon>Desulfolithobacter</taxon>
    </lineage>
</organism>
<keyword evidence="2" id="KW-1185">Reference proteome</keyword>
<evidence type="ECO:0000313" key="1">
    <source>
        <dbReference type="EMBL" id="BCO08608.1"/>
    </source>
</evidence>
<dbReference type="PANTHER" id="PTHR36454">
    <property type="entry name" value="LMO2823 PROTEIN"/>
    <property type="match status" value="1"/>
</dbReference>
<dbReference type="InterPro" id="IPR008323">
    <property type="entry name" value="UCP033563"/>
</dbReference>
<dbReference type="Proteomes" id="UP001063350">
    <property type="component" value="Chromosome"/>
</dbReference>
<protein>
    <recommendedName>
        <fullName evidence="3">DUF1015 domain-containing protein</fullName>
    </recommendedName>
</protein>
<accession>A0A915XK10</accession>